<protein>
    <recommendedName>
        <fullName evidence="6">Holliday junction branch migration complex subunit RuvA</fullName>
    </recommendedName>
</protein>
<evidence type="ECO:0000256" key="6">
    <source>
        <dbReference type="HAMAP-Rule" id="MF_00031"/>
    </source>
</evidence>
<dbReference type="InterPro" id="IPR013849">
    <property type="entry name" value="DNA_helicase_Holl-junc_RuvA_I"/>
</dbReference>
<evidence type="ECO:0000256" key="1">
    <source>
        <dbReference type="ARBA" id="ARBA00022490"/>
    </source>
</evidence>
<proteinExistence type="inferred from homology"/>
<comment type="caution">
    <text evidence="8">The sequence shown here is derived from an EMBL/GenBank/DDBJ whole genome shotgun (WGS) entry which is preliminary data.</text>
</comment>
<comment type="domain">
    <text evidence="6">Has three domains with a flexible linker between the domains II and III and assumes an 'L' shape. Domain III is highly mobile and contacts RuvB.</text>
</comment>
<dbReference type="Pfam" id="PF07499">
    <property type="entry name" value="RuvA_C"/>
    <property type="match status" value="1"/>
</dbReference>
<dbReference type="GO" id="GO:0005524">
    <property type="term" value="F:ATP binding"/>
    <property type="evidence" value="ECO:0007669"/>
    <property type="project" value="InterPro"/>
</dbReference>
<evidence type="ECO:0000259" key="7">
    <source>
        <dbReference type="SMART" id="SM00278"/>
    </source>
</evidence>
<keyword evidence="1 6" id="KW-0963">Cytoplasm</keyword>
<dbReference type="SUPFAM" id="SSF47781">
    <property type="entry name" value="RuvA domain 2-like"/>
    <property type="match status" value="1"/>
</dbReference>
<evidence type="ECO:0000313" key="8">
    <source>
        <dbReference type="EMBL" id="PIR85052.1"/>
    </source>
</evidence>
<keyword evidence="2 6" id="KW-0227">DNA damage</keyword>
<sequence>MIGFIEGEVKALIRDTVIIVVNGVGYRLSTTTSVLARAKEGDAMSFWTHLAVRENSQDLYGFETKDELHWFELLLTVSGIGPKSALSVMNSVDIKALENAVRRDDATSLSRAFGVGKKTAEKIVLELKEKVGAVPASGSSVDGGGDGDVVEALISLGYSQKEAREASGAVPKDIQAQEDRIREAIRLASSK</sequence>
<dbReference type="Gene3D" id="1.10.8.10">
    <property type="entry name" value="DNA helicase RuvA subunit, C-terminal domain"/>
    <property type="match status" value="1"/>
</dbReference>
<dbReference type="SUPFAM" id="SSF46929">
    <property type="entry name" value="DNA helicase RuvA subunit, C-terminal domain"/>
    <property type="match status" value="1"/>
</dbReference>
<dbReference type="GO" id="GO:0005737">
    <property type="term" value="C:cytoplasm"/>
    <property type="evidence" value="ECO:0007669"/>
    <property type="project" value="UniProtKB-SubCell"/>
</dbReference>
<organism evidence="8 9">
    <name type="scientific">Candidatus Kaiserbacteria bacterium CG10_big_fil_rev_8_21_14_0_10_45_20</name>
    <dbReference type="NCBI Taxonomy" id="1974607"/>
    <lineage>
        <taxon>Bacteria</taxon>
        <taxon>Candidatus Kaiseribacteriota</taxon>
    </lineage>
</organism>
<dbReference type="SUPFAM" id="SSF50249">
    <property type="entry name" value="Nucleic acid-binding proteins"/>
    <property type="match status" value="1"/>
</dbReference>
<dbReference type="InterPro" id="IPR003583">
    <property type="entry name" value="Hlx-hairpin-Hlx_DNA-bd_motif"/>
</dbReference>
<comment type="similarity">
    <text evidence="6">Belongs to the RuvA family.</text>
</comment>
<dbReference type="Pfam" id="PF01330">
    <property type="entry name" value="RuvA_N"/>
    <property type="match status" value="1"/>
</dbReference>
<dbReference type="InterPro" id="IPR000085">
    <property type="entry name" value="RuvA"/>
</dbReference>
<comment type="caution">
    <text evidence="6">Lacks conserved residue(s) required for the propagation of feature annotation.</text>
</comment>
<dbReference type="Pfam" id="PF14520">
    <property type="entry name" value="HHH_5"/>
    <property type="match status" value="1"/>
</dbReference>
<evidence type="ECO:0000313" key="9">
    <source>
        <dbReference type="Proteomes" id="UP000229315"/>
    </source>
</evidence>
<dbReference type="GO" id="GO:0009379">
    <property type="term" value="C:Holliday junction helicase complex"/>
    <property type="evidence" value="ECO:0007669"/>
    <property type="project" value="InterPro"/>
</dbReference>
<name>A0A2H0UF69_9BACT</name>
<dbReference type="CDD" id="cd14332">
    <property type="entry name" value="UBA_RuvA_C"/>
    <property type="match status" value="1"/>
</dbReference>
<reference evidence="9" key="1">
    <citation type="submission" date="2017-09" db="EMBL/GenBank/DDBJ databases">
        <title>Depth-based differentiation of microbial function through sediment-hosted aquifers and enrichment of novel symbionts in the deep terrestrial subsurface.</title>
        <authorList>
            <person name="Probst A.J."/>
            <person name="Ladd B."/>
            <person name="Jarett J.K."/>
            <person name="Geller-Mcgrath D.E."/>
            <person name="Sieber C.M.K."/>
            <person name="Emerson J.B."/>
            <person name="Anantharaman K."/>
            <person name="Thomas B.C."/>
            <person name="Malmstrom R."/>
            <person name="Stieglmeier M."/>
            <person name="Klingl A."/>
            <person name="Woyke T."/>
            <person name="Ryan C.M."/>
            <person name="Banfield J.F."/>
        </authorList>
    </citation>
    <scope>NUCLEOTIDE SEQUENCE [LARGE SCALE GENOMIC DNA]</scope>
</reference>
<dbReference type="GO" id="GO:0009378">
    <property type="term" value="F:four-way junction helicase activity"/>
    <property type="evidence" value="ECO:0007669"/>
    <property type="project" value="InterPro"/>
</dbReference>
<dbReference type="SMART" id="SM00278">
    <property type="entry name" value="HhH1"/>
    <property type="match status" value="2"/>
</dbReference>
<dbReference type="Proteomes" id="UP000229315">
    <property type="component" value="Unassembled WGS sequence"/>
</dbReference>
<comment type="subunit">
    <text evidence="6">Homotetramer. Forms an RuvA(8)-RuvB(12)-Holliday junction (HJ) complex. HJ DNA is sandwiched between 2 RuvA tetramers; dsDNA enters through RuvA and exits via RuvB. An RuvB hexamer assembles on each DNA strand where it exits the tetramer. Each RuvB hexamer is contacted by two RuvA subunits (via domain III) on 2 adjacent RuvB subunits; this complex drives branch migration. In the full resolvosome a probable DNA-RuvA(4)-RuvB(12)-RuvC(2) complex forms which resolves the HJ.</text>
</comment>
<dbReference type="AlphaFoldDB" id="A0A2H0UF69"/>
<dbReference type="InterPro" id="IPR012340">
    <property type="entry name" value="NA-bd_OB-fold"/>
</dbReference>
<dbReference type="NCBIfam" id="TIGR00084">
    <property type="entry name" value="ruvA"/>
    <property type="match status" value="1"/>
</dbReference>
<feature type="domain" description="Helix-hairpin-helix DNA-binding motif class 1" evidence="7">
    <location>
        <begin position="107"/>
        <end position="126"/>
    </location>
</feature>
<dbReference type="GO" id="GO:0006310">
    <property type="term" value="P:DNA recombination"/>
    <property type="evidence" value="ECO:0007669"/>
    <property type="project" value="UniProtKB-UniRule"/>
</dbReference>
<keyword evidence="5 6" id="KW-0234">DNA repair</keyword>
<feature type="region of interest" description="Domain III" evidence="6">
    <location>
        <begin position="146"/>
        <end position="191"/>
    </location>
</feature>
<evidence type="ECO:0000256" key="4">
    <source>
        <dbReference type="ARBA" id="ARBA00023172"/>
    </source>
</evidence>
<dbReference type="GO" id="GO:0000400">
    <property type="term" value="F:four-way junction DNA binding"/>
    <property type="evidence" value="ECO:0007669"/>
    <property type="project" value="UniProtKB-UniRule"/>
</dbReference>
<dbReference type="EMBL" id="PFBH01000016">
    <property type="protein sequence ID" value="PIR85052.1"/>
    <property type="molecule type" value="Genomic_DNA"/>
</dbReference>
<dbReference type="Gene3D" id="1.10.150.20">
    <property type="entry name" value="5' to 3' exonuclease, C-terminal subdomain"/>
    <property type="match status" value="1"/>
</dbReference>
<keyword evidence="3 6" id="KW-0238">DNA-binding</keyword>
<dbReference type="GO" id="GO:0048476">
    <property type="term" value="C:Holliday junction resolvase complex"/>
    <property type="evidence" value="ECO:0007669"/>
    <property type="project" value="UniProtKB-UniRule"/>
</dbReference>
<dbReference type="InterPro" id="IPR010994">
    <property type="entry name" value="RuvA_2-like"/>
</dbReference>
<comment type="function">
    <text evidence="6">The RuvA-RuvB-RuvC complex processes Holliday junction (HJ) DNA during genetic recombination and DNA repair, while the RuvA-RuvB complex plays an important role in the rescue of blocked DNA replication forks via replication fork reversal (RFR). RuvA specifically binds to HJ cruciform DNA, conferring on it an open structure. The RuvB hexamer acts as an ATP-dependent pump, pulling dsDNA into and through the RuvAB complex. HJ branch migration allows RuvC to scan DNA until it finds its consensus sequence, where it cleaves and resolves the cruciform DNA.</text>
</comment>
<dbReference type="Gene3D" id="2.40.50.140">
    <property type="entry name" value="Nucleic acid-binding proteins"/>
    <property type="match status" value="1"/>
</dbReference>
<keyword evidence="4 6" id="KW-0233">DNA recombination</keyword>
<comment type="subcellular location">
    <subcellularLocation>
        <location evidence="6">Cytoplasm</location>
    </subcellularLocation>
</comment>
<evidence type="ECO:0000256" key="2">
    <source>
        <dbReference type="ARBA" id="ARBA00022763"/>
    </source>
</evidence>
<dbReference type="HAMAP" id="MF_00031">
    <property type="entry name" value="DNA_HJ_migration_RuvA"/>
    <property type="match status" value="1"/>
</dbReference>
<feature type="domain" description="Helix-hairpin-helix DNA-binding motif class 1" evidence="7">
    <location>
        <begin position="72"/>
        <end position="91"/>
    </location>
</feature>
<gene>
    <name evidence="6" type="primary">ruvA</name>
    <name evidence="8" type="ORF">COU15_02665</name>
</gene>
<dbReference type="InterPro" id="IPR036267">
    <property type="entry name" value="RuvA_C_sf"/>
</dbReference>
<evidence type="ECO:0000256" key="3">
    <source>
        <dbReference type="ARBA" id="ARBA00023125"/>
    </source>
</evidence>
<dbReference type="InterPro" id="IPR011114">
    <property type="entry name" value="RuvA_C"/>
</dbReference>
<dbReference type="GO" id="GO:0006281">
    <property type="term" value="P:DNA repair"/>
    <property type="evidence" value="ECO:0007669"/>
    <property type="project" value="UniProtKB-UniRule"/>
</dbReference>
<evidence type="ECO:0000256" key="5">
    <source>
        <dbReference type="ARBA" id="ARBA00023204"/>
    </source>
</evidence>
<accession>A0A2H0UF69</accession>